<sequence length="172" mass="19471">MMADRRKLGKTTGNLYYTNQDRTAKLVSGEKGRVDVKRKTRGNTKPDLAGNEEDQRRGGHGSCDWARESDINEEGSYQMEGASQLQSGKRQIDRNHKGSSKEMLLLKNEVFFPFFFPPRTNVKKVDAAQREKGAVDWRDETGGEGLDKWREAVSQPQPQPPQEDNKKGVPFS</sequence>
<feature type="compositionally biased region" description="Basic and acidic residues" evidence="1">
    <location>
        <begin position="163"/>
        <end position="172"/>
    </location>
</feature>
<feature type="compositionally biased region" description="Basic and acidic residues" evidence="1">
    <location>
        <begin position="125"/>
        <end position="151"/>
    </location>
</feature>
<evidence type="ECO:0000256" key="1">
    <source>
        <dbReference type="SAM" id="MobiDB-lite"/>
    </source>
</evidence>
<dbReference type="AlphaFoldDB" id="Q6MYZ0"/>
<organism evidence="2">
    <name type="scientific">Aspergillus fumigatus</name>
    <name type="common">Neosartorya fumigata</name>
    <dbReference type="NCBI Taxonomy" id="746128"/>
    <lineage>
        <taxon>Eukaryota</taxon>
        <taxon>Fungi</taxon>
        <taxon>Dikarya</taxon>
        <taxon>Ascomycota</taxon>
        <taxon>Pezizomycotina</taxon>
        <taxon>Eurotiomycetes</taxon>
        <taxon>Eurotiomycetidae</taxon>
        <taxon>Eurotiales</taxon>
        <taxon>Aspergillaceae</taxon>
        <taxon>Aspergillus</taxon>
        <taxon>Aspergillus subgen. Fumigati</taxon>
    </lineage>
</organism>
<dbReference type="EMBL" id="BX649605">
    <property type="protein sequence ID" value="CAE47869.1"/>
    <property type="molecule type" value="Genomic_DNA"/>
</dbReference>
<feature type="region of interest" description="Disordered" evidence="1">
    <location>
        <begin position="27"/>
        <end position="97"/>
    </location>
</feature>
<accession>Q6MYZ0</accession>
<feature type="region of interest" description="Disordered" evidence="1">
    <location>
        <begin position="125"/>
        <end position="172"/>
    </location>
</feature>
<feature type="compositionally biased region" description="Basic and acidic residues" evidence="1">
    <location>
        <begin position="27"/>
        <end position="37"/>
    </location>
</feature>
<name>Q6MYZ0_ASPFM</name>
<proteinExistence type="predicted"/>
<reference evidence="2" key="1">
    <citation type="journal article" date="2004" name="Fungal Genet. Biol.">
        <title>Insight into the genome of Aspergillus fumigatus: analysis of a 922 kb region encompassing the nitrate assimilation gene cluster.</title>
        <authorList>
            <person name="Pain A."/>
            <person name="Woodward J."/>
            <person name="Quail M.A."/>
            <person name="Anderson M.J."/>
            <person name="Clark R."/>
            <person name="Collins M."/>
            <person name="Fosker N."/>
            <person name="Fraser A."/>
            <person name="Harris D."/>
            <person name="Larke N."/>
            <person name="Murphy L."/>
            <person name="Humphray S."/>
            <person name="O'Neil S."/>
            <person name="Pertea M."/>
            <person name="Price C."/>
            <person name="Rabbinowitsch E."/>
            <person name="Rajandream M-A."/>
            <person name="Salzberg S."/>
            <person name="Saunders D."/>
            <person name="Seegar K."/>
            <person name="Sharp S."/>
            <person name="Warren T."/>
            <person name="Denning D.W."/>
            <person name="Barrell B."/>
            <person name="Hall N."/>
        </authorList>
    </citation>
    <scope>NUCLEOTIDE SEQUENCE</scope>
</reference>
<protein>
    <submittedName>
        <fullName evidence="2">Uncharacterized protein</fullName>
    </submittedName>
</protein>
<evidence type="ECO:0000313" key="2">
    <source>
        <dbReference type="EMBL" id="CAE47869.1"/>
    </source>
</evidence>
<gene>
    <name evidence="2" type="ORF">AfA24A6.105</name>
</gene>